<proteinExistence type="predicted"/>
<sequence>MAIWDNIKKNIKEVGSAAAEKAEELGKVAATKTEELTKVGKAKLEIHQLERDMDKCFAGLGRYVFDSTESENVSNFTGNDKFLKFVGEAKDIKERIANKEKHLDEIKDE</sequence>
<organism evidence="1">
    <name type="scientific">marine metagenome</name>
    <dbReference type="NCBI Taxonomy" id="408172"/>
    <lineage>
        <taxon>unclassified sequences</taxon>
        <taxon>metagenomes</taxon>
        <taxon>ecological metagenomes</taxon>
    </lineage>
</organism>
<reference evidence="1" key="1">
    <citation type="submission" date="2018-05" db="EMBL/GenBank/DDBJ databases">
        <authorList>
            <person name="Lanie J.A."/>
            <person name="Ng W.-L."/>
            <person name="Kazmierczak K.M."/>
            <person name="Andrzejewski T.M."/>
            <person name="Davidsen T.M."/>
            <person name="Wayne K.J."/>
            <person name="Tettelin H."/>
            <person name="Glass J.I."/>
            <person name="Rusch D."/>
            <person name="Podicherti R."/>
            <person name="Tsui H.-C.T."/>
            <person name="Winkler M.E."/>
        </authorList>
    </citation>
    <scope>NUCLEOTIDE SEQUENCE</scope>
</reference>
<feature type="non-terminal residue" evidence="1">
    <location>
        <position position="109"/>
    </location>
</feature>
<dbReference type="AlphaFoldDB" id="A0A382G136"/>
<accession>A0A382G136</accession>
<gene>
    <name evidence="1" type="ORF">METZ01_LOCUS221158</name>
</gene>
<name>A0A382G136_9ZZZZ</name>
<dbReference type="EMBL" id="UINC01052691">
    <property type="protein sequence ID" value="SVB68304.1"/>
    <property type="molecule type" value="Genomic_DNA"/>
</dbReference>
<evidence type="ECO:0000313" key="1">
    <source>
        <dbReference type="EMBL" id="SVB68304.1"/>
    </source>
</evidence>
<protein>
    <submittedName>
        <fullName evidence="1">Uncharacterized protein</fullName>
    </submittedName>
</protein>